<dbReference type="AlphaFoldDB" id="A0A8J7GIJ0"/>
<keyword evidence="1" id="KW-0547">Nucleotide-binding</keyword>
<evidence type="ECO:0000256" key="1">
    <source>
        <dbReference type="ARBA" id="ARBA00022741"/>
    </source>
</evidence>
<dbReference type="Proteomes" id="UP000622653">
    <property type="component" value="Unassembled WGS sequence"/>
</dbReference>
<evidence type="ECO:0000259" key="5">
    <source>
        <dbReference type="Pfam" id="PF13361"/>
    </source>
</evidence>
<evidence type="ECO:0000313" key="6">
    <source>
        <dbReference type="EMBL" id="MBF4500465.1"/>
    </source>
</evidence>
<dbReference type="SUPFAM" id="SSF52540">
    <property type="entry name" value="P-loop containing nucleoside triphosphate hydrolases"/>
    <property type="match status" value="1"/>
</dbReference>
<evidence type="ECO:0000256" key="3">
    <source>
        <dbReference type="ARBA" id="ARBA00022806"/>
    </source>
</evidence>
<protein>
    <submittedName>
        <fullName evidence="6">ATP-binding domain-containing protein</fullName>
    </submittedName>
</protein>
<dbReference type="GO" id="GO:0005524">
    <property type="term" value="F:ATP binding"/>
    <property type="evidence" value="ECO:0007669"/>
    <property type="project" value="UniProtKB-KW"/>
</dbReference>
<keyword evidence="2" id="KW-0378">Hydrolase</keyword>
<dbReference type="Pfam" id="PF13361">
    <property type="entry name" value="UvrD_C"/>
    <property type="match status" value="1"/>
</dbReference>
<dbReference type="GO" id="GO:0000725">
    <property type="term" value="P:recombinational repair"/>
    <property type="evidence" value="ECO:0007669"/>
    <property type="project" value="TreeGrafter"/>
</dbReference>
<accession>A0A8J7GIJ0</accession>
<dbReference type="GO" id="GO:0043138">
    <property type="term" value="F:3'-5' DNA helicase activity"/>
    <property type="evidence" value="ECO:0007669"/>
    <property type="project" value="TreeGrafter"/>
</dbReference>
<dbReference type="GO" id="GO:0016787">
    <property type="term" value="F:hydrolase activity"/>
    <property type="evidence" value="ECO:0007669"/>
    <property type="project" value="UniProtKB-KW"/>
</dbReference>
<feature type="domain" description="UvrD-like helicase C-terminal" evidence="5">
    <location>
        <begin position="9"/>
        <end position="74"/>
    </location>
</feature>
<evidence type="ECO:0000256" key="4">
    <source>
        <dbReference type="ARBA" id="ARBA00022840"/>
    </source>
</evidence>
<dbReference type="PANTHER" id="PTHR11070">
    <property type="entry name" value="UVRD / RECB / PCRA DNA HELICASE FAMILY MEMBER"/>
    <property type="match status" value="1"/>
</dbReference>
<keyword evidence="3" id="KW-0347">Helicase</keyword>
<dbReference type="GO" id="GO:0003677">
    <property type="term" value="F:DNA binding"/>
    <property type="evidence" value="ECO:0007669"/>
    <property type="project" value="InterPro"/>
</dbReference>
<evidence type="ECO:0000256" key="2">
    <source>
        <dbReference type="ARBA" id="ARBA00022801"/>
    </source>
</evidence>
<dbReference type="Gene3D" id="3.40.50.300">
    <property type="entry name" value="P-loop containing nucleotide triphosphate hydrolases"/>
    <property type="match status" value="1"/>
</dbReference>
<gene>
    <name evidence="6" type="ORF">IRY55_03730</name>
</gene>
<organism evidence="6 7">
    <name type="scientific">Savagea serpentis</name>
    <dbReference type="NCBI Taxonomy" id="2785297"/>
    <lineage>
        <taxon>Bacteria</taxon>
        <taxon>Bacillati</taxon>
        <taxon>Bacillota</taxon>
        <taxon>Bacilli</taxon>
        <taxon>Bacillales</taxon>
        <taxon>Caryophanaceae</taxon>
        <taxon>Savagea</taxon>
    </lineage>
</organism>
<name>A0A8J7GIJ0_9BACL</name>
<dbReference type="InterPro" id="IPR027417">
    <property type="entry name" value="P-loop_NTPase"/>
</dbReference>
<dbReference type="RefSeq" id="WP_194561904.1">
    <property type="nucleotide sequence ID" value="NZ_JADKPV010000001.1"/>
</dbReference>
<dbReference type="InterPro" id="IPR014017">
    <property type="entry name" value="DNA_helicase_UvrD-like_C"/>
</dbReference>
<keyword evidence="4 6" id="KW-0067">ATP-binding</keyword>
<reference evidence="6" key="1">
    <citation type="submission" date="2020-11" db="EMBL/GenBank/DDBJ databases">
        <title>Multidrug resistant novel bacterium Savagea serpentis sp. nov., isolated from the scats of a vine snake (Ahaetulla nasuta).</title>
        <authorList>
            <person name="Venkata Ramana V."/>
            <person name="Vikas Patil S."/>
            <person name="Yogita Lugani V."/>
        </authorList>
    </citation>
    <scope>NUCLEOTIDE SEQUENCE</scope>
    <source>
        <strain evidence="6">SN6</strain>
    </source>
</reference>
<proteinExistence type="predicted"/>
<evidence type="ECO:0000313" key="7">
    <source>
        <dbReference type="Proteomes" id="UP000622653"/>
    </source>
</evidence>
<dbReference type="EMBL" id="JADKPV010000001">
    <property type="protein sequence ID" value="MBF4500465.1"/>
    <property type="molecule type" value="Genomic_DNA"/>
</dbReference>
<keyword evidence="7" id="KW-1185">Reference proteome</keyword>
<sequence length="95" mass="11134">MRKLGDVLKSGVKIVTMHGAKGLEFDVVIVTELNKRFPMMWGVVEGEEENRVETDRRLLYVSMTRARGRLYIVYDGEPSRYIEELDKALYEYIEM</sequence>
<dbReference type="InterPro" id="IPR000212">
    <property type="entry name" value="DNA_helicase_UvrD/REP"/>
</dbReference>
<comment type="caution">
    <text evidence="6">The sequence shown here is derived from an EMBL/GenBank/DDBJ whole genome shotgun (WGS) entry which is preliminary data.</text>
</comment>
<dbReference type="PANTHER" id="PTHR11070:SF2">
    <property type="entry name" value="ATP-DEPENDENT DNA HELICASE SRS2"/>
    <property type="match status" value="1"/>
</dbReference>